<evidence type="ECO:0000313" key="4">
    <source>
        <dbReference type="EMBL" id="KAG7446155.1"/>
    </source>
</evidence>
<dbReference type="PROSITE" id="PS50011">
    <property type="entry name" value="PROTEIN_KINASE_DOM"/>
    <property type="match status" value="1"/>
</dbReference>
<evidence type="ECO:0000259" key="3">
    <source>
        <dbReference type="PROSITE" id="PS50011"/>
    </source>
</evidence>
<keyword evidence="5" id="KW-1185">Reference proteome</keyword>
<feature type="region of interest" description="Disordered" evidence="1">
    <location>
        <begin position="106"/>
        <end position="163"/>
    </location>
</feature>
<organism evidence="4 5">
    <name type="scientific">Guyanagaster necrorhizus</name>
    <dbReference type="NCBI Taxonomy" id="856835"/>
    <lineage>
        <taxon>Eukaryota</taxon>
        <taxon>Fungi</taxon>
        <taxon>Dikarya</taxon>
        <taxon>Basidiomycota</taxon>
        <taxon>Agaricomycotina</taxon>
        <taxon>Agaricomycetes</taxon>
        <taxon>Agaricomycetidae</taxon>
        <taxon>Agaricales</taxon>
        <taxon>Marasmiineae</taxon>
        <taxon>Physalacriaceae</taxon>
        <taxon>Guyanagaster</taxon>
    </lineage>
</organism>
<dbReference type="GO" id="GO:0005524">
    <property type="term" value="F:ATP binding"/>
    <property type="evidence" value="ECO:0007669"/>
    <property type="project" value="InterPro"/>
</dbReference>
<keyword evidence="2" id="KW-1133">Transmembrane helix</keyword>
<feature type="transmembrane region" description="Helical" evidence="2">
    <location>
        <begin position="56"/>
        <end position="79"/>
    </location>
</feature>
<gene>
    <name evidence="4" type="ORF">BT62DRAFT_1076538</name>
</gene>
<feature type="region of interest" description="Disordered" evidence="1">
    <location>
        <begin position="367"/>
        <end position="454"/>
    </location>
</feature>
<dbReference type="Pfam" id="PF17667">
    <property type="entry name" value="Pkinase_fungal"/>
    <property type="match status" value="1"/>
</dbReference>
<dbReference type="PANTHER" id="PTHR38248">
    <property type="entry name" value="FUNK1 6"/>
    <property type="match status" value="1"/>
</dbReference>
<feature type="domain" description="Protein kinase" evidence="3">
    <location>
        <begin position="585"/>
        <end position="902"/>
    </location>
</feature>
<sequence length="970" mass="109529">MTNISSTAERAESTWGEMSHINLKQIAILGGKPAEQETLPWAAVTRSEFLNQIMTMLPLFSGSVFHILTAMAIVMFIGAPPPSYARKTTRLLASKRAARRRMEALQYRDNRSSSLEPVPTTPPNNGSLTSDDNDVLPVAGSSQQRKAKARPRPQLQNTPYGHGTASHSIIELQTVDGHDHNVTEMDAYLREDLRRRIFIEFETFLVKILHLPDDWRVSFKSVIDAVQDDPDFKGLLWGYLNLCNEVGTGYEKERRLYCPHADLCNRVIDVAQMQSGTEVSNDDNIEFFRMDPYSVRGSNDAVRPDIVGMLRTIFKLPDCQEARDRIKKFGRDKRCPSRFVPGWPHVIEVKEMKATDDTIDEGVGAIRLLTKDGKDPMTTRPKKNRKDKKDEPKPAESSGASSTQEGEASQGGSKGRKRKADTENERSSKFARTSKTASSRAQRAFDDDSFPSGTDRAEKARIQCARYALQILSNAGLRSHALVTLIDCDRVQLSYYDRSAIIVSQAIDLGEKDDEMLFVAMLIGCHRLTLKQRGILHHIIEDPYITNFNRFNTVSNDPKKLFSGLLTTLQRNGKTIEVNLGRTIYRQRGLIGRDSCVVAATCNEWPGMKLVVKISWLSTSRKSEKALVDKAKAEADKKAGDGKRHWVLDHLPNILHEQDFPFDDDSAQKMIAEVLHDGEFIGGEGTYEDRVLRISVMEELFPIKSLREAKDYAQVFVDILQCHKWLYDHPGILHRDISMANIMYRRDSKGNICGVLNDFDLSSLLPITEATSLRRTGTPPYMAFDLLQERNDSPHLYRHDLEALFYVMLMICCRHSIIEKPQPGGTSQLKEISEPFSRWFARGVSWDALAESKDSFFVRADTLPVSSCFDDFRPWLEAIRRAFSKGINARRTWKDALVNVSLVTVSEEFTFGVSASSQLKSLQESVQEPFDDATLGGFITYHSFLIFMHVFNGEELILKNKDIPPAVTPS</sequence>
<evidence type="ECO:0000256" key="2">
    <source>
        <dbReference type="SAM" id="Phobius"/>
    </source>
</evidence>
<dbReference type="GeneID" id="66101525"/>
<dbReference type="InterPro" id="IPR011009">
    <property type="entry name" value="Kinase-like_dom_sf"/>
</dbReference>
<comment type="caution">
    <text evidence="4">The sequence shown here is derived from an EMBL/GenBank/DDBJ whole genome shotgun (WGS) entry which is preliminary data.</text>
</comment>
<feature type="compositionally biased region" description="Polar residues" evidence="1">
    <location>
        <begin position="430"/>
        <end position="441"/>
    </location>
</feature>
<dbReference type="EMBL" id="MU250535">
    <property type="protein sequence ID" value="KAG7446155.1"/>
    <property type="molecule type" value="Genomic_DNA"/>
</dbReference>
<dbReference type="GO" id="GO:0004672">
    <property type="term" value="F:protein kinase activity"/>
    <property type="evidence" value="ECO:0007669"/>
    <property type="project" value="InterPro"/>
</dbReference>
<dbReference type="SMART" id="SM00220">
    <property type="entry name" value="S_TKc"/>
    <property type="match status" value="1"/>
</dbReference>
<protein>
    <recommendedName>
        <fullName evidence="3">Protein kinase domain-containing protein</fullName>
    </recommendedName>
</protein>
<dbReference type="InterPro" id="IPR040976">
    <property type="entry name" value="Pkinase_fungal"/>
</dbReference>
<feature type="compositionally biased region" description="Polar residues" evidence="1">
    <location>
        <begin position="398"/>
        <end position="411"/>
    </location>
</feature>
<accession>A0A9P7VT19</accession>
<dbReference type="Gene3D" id="1.10.510.10">
    <property type="entry name" value="Transferase(Phosphotransferase) domain 1"/>
    <property type="match status" value="1"/>
</dbReference>
<name>A0A9P7VT19_9AGAR</name>
<dbReference type="OrthoDB" id="5569250at2759"/>
<dbReference type="Proteomes" id="UP000812287">
    <property type="component" value="Unassembled WGS sequence"/>
</dbReference>
<dbReference type="AlphaFoldDB" id="A0A9P7VT19"/>
<reference evidence="4" key="1">
    <citation type="submission" date="2020-11" db="EMBL/GenBank/DDBJ databases">
        <title>Adaptations for nitrogen fixation in a non-lichenized fungal sporocarp promotes dispersal by wood-feeding termites.</title>
        <authorList>
            <consortium name="DOE Joint Genome Institute"/>
            <person name="Koch R.A."/>
            <person name="Yoon G."/>
            <person name="Arayal U."/>
            <person name="Lail K."/>
            <person name="Amirebrahimi M."/>
            <person name="Labutti K."/>
            <person name="Lipzen A."/>
            <person name="Riley R."/>
            <person name="Barry K."/>
            <person name="Henrissat B."/>
            <person name="Grigoriev I.V."/>
            <person name="Herr J.R."/>
            <person name="Aime M.C."/>
        </authorList>
    </citation>
    <scope>NUCLEOTIDE SEQUENCE</scope>
    <source>
        <strain evidence="4">MCA 3950</strain>
    </source>
</reference>
<dbReference type="RefSeq" id="XP_043039655.1">
    <property type="nucleotide sequence ID" value="XM_043179231.1"/>
</dbReference>
<dbReference type="InterPro" id="IPR000719">
    <property type="entry name" value="Prot_kinase_dom"/>
</dbReference>
<keyword evidence="2" id="KW-0812">Transmembrane</keyword>
<dbReference type="PANTHER" id="PTHR38248:SF2">
    <property type="entry name" value="FUNK1 11"/>
    <property type="match status" value="1"/>
</dbReference>
<evidence type="ECO:0000256" key="1">
    <source>
        <dbReference type="SAM" id="MobiDB-lite"/>
    </source>
</evidence>
<dbReference type="SUPFAM" id="SSF56112">
    <property type="entry name" value="Protein kinase-like (PK-like)"/>
    <property type="match status" value="1"/>
</dbReference>
<proteinExistence type="predicted"/>
<keyword evidence="2" id="KW-0472">Membrane</keyword>
<evidence type="ECO:0000313" key="5">
    <source>
        <dbReference type="Proteomes" id="UP000812287"/>
    </source>
</evidence>